<dbReference type="InterPro" id="IPR013217">
    <property type="entry name" value="Methyltransf_12"/>
</dbReference>
<dbReference type="PROSITE" id="PS52019">
    <property type="entry name" value="PKS_MFAS_DH"/>
    <property type="match status" value="1"/>
</dbReference>
<dbReference type="InterPro" id="IPR056501">
    <property type="entry name" value="NAD-bd_HRPKS_sdrA"/>
</dbReference>
<dbReference type="Pfam" id="PF00109">
    <property type="entry name" value="ketoacyl-synt"/>
    <property type="match status" value="1"/>
</dbReference>
<dbReference type="SUPFAM" id="SSF53335">
    <property type="entry name" value="S-adenosyl-L-methionine-dependent methyltransferases"/>
    <property type="match status" value="1"/>
</dbReference>
<dbReference type="FunFam" id="3.40.50.720:FF:000209">
    <property type="entry name" value="Polyketide synthase Pks12"/>
    <property type="match status" value="1"/>
</dbReference>
<dbReference type="InterPro" id="IPR032821">
    <property type="entry name" value="PKS_assoc"/>
</dbReference>
<dbReference type="EMBL" id="ML975288">
    <property type="protein sequence ID" value="KAF1835370.1"/>
    <property type="molecule type" value="Genomic_DNA"/>
</dbReference>
<dbReference type="PROSITE" id="PS52004">
    <property type="entry name" value="KS3_2"/>
    <property type="match status" value="1"/>
</dbReference>
<keyword evidence="7" id="KW-0012">Acyltransferase</keyword>
<dbReference type="OrthoDB" id="329835at2759"/>
<dbReference type="CDD" id="cd00833">
    <property type="entry name" value="PKS"/>
    <property type="match status" value="1"/>
</dbReference>
<dbReference type="InterPro" id="IPR050091">
    <property type="entry name" value="PKS_NRPS_Biosynth_Enz"/>
</dbReference>
<dbReference type="SMART" id="SM00822">
    <property type="entry name" value="PKS_KR"/>
    <property type="match status" value="1"/>
</dbReference>
<dbReference type="Proteomes" id="UP000800040">
    <property type="component" value="Unassembled WGS sequence"/>
</dbReference>
<protein>
    <submittedName>
        <fullName evidence="13">Uncharacterized protein</fullName>
    </submittedName>
</protein>
<feature type="active site" description="Proton donor; for dehydratase activity" evidence="8">
    <location>
        <position position="1157"/>
    </location>
</feature>
<dbReference type="SUPFAM" id="SSF55048">
    <property type="entry name" value="Probable ACP-binding domain of malonyl-CoA ACP transacylase"/>
    <property type="match status" value="1"/>
</dbReference>
<dbReference type="PANTHER" id="PTHR43775:SF29">
    <property type="entry name" value="ASPERFURANONE POLYKETIDE SYNTHASE AFOG-RELATED"/>
    <property type="match status" value="1"/>
</dbReference>
<dbReference type="InterPro" id="IPR049551">
    <property type="entry name" value="PKS_DH_C"/>
</dbReference>
<dbReference type="InterPro" id="IPR014043">
    <property type="entry name" value="Acyl_transferase_dom"/>
</dbReference>
<dbReference type="Pfam" id="PF00698">
    <property type="entry name" value="Acyl_transf_1"/>
    <property type="match status" value="1"/>
</dbReference>
<reference evidence="13" key="1">
    <citation type="submission" date="2020-01" db="EMBL/GenBank/DDBJ databases">
        <authorList>
            <consortium name="DOE Joint Genome Institute"/>
            <person name="Haridas S."/>
            <person name="Albert R."/>
            <person name="Binder M."/>
            <person name="Bloem J."/>
            <person name="Labutti K."/>
            <person name="Salamov A."/>
            <person name="Andreopoulos B."/>
            <person name="Baker S.E."/>
            <person name="Barry K."/>
            <person name="Bills G."/>
            <person name="Bluhm B.H."/>
            <person name="Cannon C."/>
            <person name="Castanera R."/>
            <person name="Culley D.E."/>
            <person name="Daum C."/>
            <person name="Ezra D."/>
            <person name="Gonzalez J.B."/>
            <person name="Henrissat B."/>
            <person name="Kuo A."/>
            <person name="Liang C."/>
            <person name="Lipzen A."/>
            <person name="Lutzoni F."/>
            <person name="Magnuson J."/>
            <person name="Mondo S."/>
            <person name="Nolan M."/>
            <person name="Ohm R."/>
            <person name="Pangilinan J."/>
            <person name="Park H.-J."/>
            <person name="Ramirez L."/>
            <person name="Alfaro M."/>
            <person name="Sun H."/>
            <person name="Tritt A."/>
            <person name="Yoshinaga Y."/>
            <person name="Zwiers L.-H."/>
            <person name="Turgeon B.G."/>
            <person name="Goodwin S.B."/>
            <person name="Spatafora J.W."/>
            <person name="Crous P.W."/>
            <person name="Grigoriev I.V."/>
        </authorList>
    </citation>
    <scope>NUCLEOTIDE SEQUENCE</scope>
    <source>
        <strain evidence="13">P77</strain>
    </source>
</reference>
<dbReference type="SUPFAM" id="SSF53901">
    <property type="entry name" value="Thiolase-like"/>
    <property type="match status" value="1"/>
</dbReference>
<keyword evidence="5" id="KW-0560">Oxidoreductase</keyword>
<dbReference type="GO" id="GO:0004312">
    <property type="term" value="F:fatty acid synthase activity"/>
    <property type="evidence" value="ECO:0007669"/>
    <property type="project" value="TreeGrafter"/>
</dbReference>
<dbReference type="PROSITE" id="PS50075">
    <property type="entry name" value="CARRIER"/>
    <property type="match status" value="1"/>
</dbReference>
<keyword evidence="4" id="KW-0521">NADP</keyword>
<dbReference type="InterPro" id="IPR001227">
    <property type="entry name" value="Ac_transferase_dom_sf"/>
</dbReference>
<dbReference type="InterPro" id="IPR042104">
    <property type="entry name" value="PKS_dehydratase_sf"/>
</dbReference>
<name>A0A6A5KGU7_9PLEO</name>
<dbReference type="SMART" id="SM00826">
    <property type="entry name" value="PKS_DH"/>
    <property type="match status" value="1"/>
</dbReference>
<evidence type="ECO:0000256" key="9">
    <source>
        <dbReference type="SAM" id="MobiDB-lite"/>
    </source>
</evidence>
<dbReference type="Gene3D" id="3.40.50.720">
    <property type="entry name" value="NAD(P)-binding Rossmann-like Domain"/>
    <property type="match status" value="1"/>
</dbReference>
<evidence type="ECO:0000256" key="5">
    <source>
        <dbReference type="ARBA" id="ARBA00023002"/>
    </source>
</evidence>
<dbReference type="InterPro" id="IPR013149">
    <property type="entry name" value="ADH-like_C"/>
</dbReference>
<dbReference type="Pfam" id="PF23297">
    <property type="entry name" value="ACP_SdgA_C"/>
    <property type="match status" value="1"/>
</dbReference>
<evidence type="ECO:0000313" key="13">
    <source>
        <dbReference type="EMBL" id="KAF1835370.1"/>
    </source>
</evidence>
<dbReference type="InterPro" id="IPR016039">
    <property type="entry name" value="Thiolase-like"/>
</dbReference>
<evidence type="ECO:0000256" key="7">
    <source>
        <dbReference type="ARBA" id="ARBA00023315"/>
    </source>
</evidence>
<dbReference type="InterPro" id="IPR013968">
    <property type="entry name" value="PKS_KR"/>
</dbReference>
<dbReference type="SUPFAM" id="SSF50129">
    <property type="entry name" value="GroES-like"/>
    <property type="match status" value="1"/>
</dbReference>
<feature type="domain" description="Ketosynthase family 3 (KS3)" evidence="11">
    <location>
        <begin position="32"/>
        <end position="449"/>
    </location>
</feature>
<organism evidence="13 14">
    <name type="scientific">Decorospora gaudefroyi</name>
    <dbReference type="NCBI Taxonomy" id="184978"/>
    <lineage>
        <taxon>Eukaryota</taxon>
        <taxon>Fungi</taxon>
        <taxon>Dikarya</taxon>
        <taxon>Ascomycota</taxon>
        <taxon>Pezizomycotina</taxon>
        <taxon>Dothideomycetes</taxon>
        <taxon>Pleosporomycetidae</taxon>
        <taxon>Pleosporales</taxon>
        <taxon>Pleosporineae</taxon>
        <taxon>Pleosporaceae</taxon>
        <taxon>Decorospora</taxon>
    </lineage>
</organism>
<dbReference type="SMART" id="SM00829">
    <property type="entry name" value="PKS_ER"/>
    <property type="match status" value="1"/>
</dbReference>
<dbReference type="InterPro" id="IPR006162">
    <property type="entry name" value="Ppantetheine_attach_site"/>
</dbReference>
<evidence type="ECO:0000259" key="10">
    <source>
        <dbReference type="PROSITE" id="PS50075"/>
    </source>
</evidence>
<feature type="active site" description="Proton acceptor; for dehydratase activity" evidence="8">
    <location>
        <position position="969"/>
    </location>
</feature>
<dbReference type="InterPro" id="IPR020843">
    <property type="entry name" value="ER"/>
</dbReference>
<proteinExistence type="predicted"/>
<feature type="region of interest" description="C-terminal hotdog fold" evidence="8">
    <location>
        <begin position="1096"/>
        <end position="1250"/>
    </location>
</feature>
<dbReference type="PROSITE" id="PS00606">
    <property type="entry name" value="KS3_1"/>
    <property type="match status" value="1"/>
</dbReference>
<keyword evidence="3" id="KW-0808">Transferase</keyword>
<dbReference type="InterPro" id="IPR018201">
    <property type="entry name" value="Ketoacyl_synth_AS"/>
</dbReference>
<dbReference type="Pfam" id="PF00107">
    <property type="entry name" value="ADH_zinc_N"/>
    <property type="match status" value="1"/>
</dbReference>
<dbReference type="InterPro" id="IPR014031">
    <property type="entry name" value="Ketoacyl_synth_C"/>
</dbReference>
<dbReference type="InterPro" id="IPR016035">
    <property type="entry name" value="Acyl_Trfase/lysoPLipase"/>
</dbReference>
<dbReference type="InterPro" id="IPR016036">
    <property type="entry name" value="Malonyl_transacylase_ACP-bd"/>
</dbReference>
<evidence type="ECO:0000256" key="1">
    <source>
        <dbReference type="ARBA" id="ARBA00022450"/>
    </source>
</evidence>
<dbReference type="InterPro" id="IPR020806">
    <property type="entry name" value="PKS_PP-bd"/>
</dbReference>
<dbReference type="GO" id="GO:0030639">
    <property type="term" value="P:polyketide biosynthetic process"/>
    <property type="evidence" value="ECO:0007669"/>
    <property type="project" value="UniProtKB-ARBA"/>
</dbReference>
<dbReference type="InterPro" id="IPR011032">
    <property type="entry name" value="GroES-like_sf"/>
</dbReference>
<dbReference type="SUPFAM" id="SSF51735">
    <property type="entry name" value="NAD(P)-binding Rossmann-fold domains"/>
    <property type="match status" value="2"/>
</dbReference>
<evidence type="ECO:0000259" key="12">
    <source>
        <dbReference type="PROSITE" id="PS52019"/>
    </source>
</evidence>
<dbReference type="Gene3D" id="1.10.1200.10">
    <property type="entry name" value="ACP-like"/>
    <property type="match status" value="1"/>
</dbReference>
<dbReference type="InterPro" id="IPR009081">
    <property type="entry name" value="PP-bd_ACP"/>
</dbReference>
<dbReference type="Gene3D" id="3.40.366.10">
    <property type="entry name" value="Malonyl-Coenzyme A Acyl Carrier Protein, domain 2"/>
    <property type="match status" value="1"/>
</dbReference>
<dbReference type="GO" id="GO:0004315">
    <property type="term" value="F:3-oxoacyl-[acyl-carrier-protein] synthase activity"/>
    <property type="evidence" value="ECO:0007669"/>
    <property type="project" value="InterPro"/>
</dbReference>
<dbReference type="SUPFAM" id="SSF47336">
    <property type="entry name" value="ACP-like"/>
    <property type="match status" value="1"/>
</dbReference>
<dbReference type="InterPro" id="IPR049552">
    <property type="entry name" value="PKS_DH_N"/>
</dbReference>
<evidence type="ECO:0000259" key="11">
    <source>
        <dbReference type="PROSITE" id="PS52004"/>
    </source>
</evidence>
<dbReference type="InterPro" id="IPR036291">
    <property type="entry name" value="NAD(P)-bd_dom_sf"/>
</dbReference>
<dbReference type="Gene3D" id="3.40.50.150">
    <property type="entry name" value="Vaccinia Virus protein VP39"/>
    <property type="match status" value="1"/>
</dbReference>
<dbReference type="Pfam" id="PF08659">
    <property type="entry name" value="KR"/>
    <property type="match status" value="1"/>
</dbReference>
<dbReference type="InterPro" id="IPR036736">
    <property type="entry name" value="ACP-like_sf"/>
</dbReference>
<dbReference type="Pfam" id="PF21089">
    <property type="entry name" value="PKS_DH_N"/>
    <property type="match status" value="1"/>
</dbReference>
<dbReference type="InterPro" id="IPR029063">
    <property type="entry name" value="SAM-dependent_MTases_sf"/>
</dbReference>
<dbReference type="InterPro" id="IPR057326">
    <property type="entry name" value="KR_dom"/>
</dbReference>
<dbReference type="CDD" id="cd02440">
    <property type="entry name" value="AdoMet_MTases"/>
    <property type="match status" value="1"/>
</dbReference>
<evidence type="ECO:0000256" key="2">
    <source>
        <dbReference type="ARBA" id="ARBA00022553"/>
    </source>
</evidence>
<dbReference type="Gene3D" id="3.10.129.110">
    <property type="entry name" value="Polyketide synthase dehydratase"/>
    <property type="match status" value="1"/>
</dbReference>
<dbReference type="Pfam" id="PF23114">
    <property type="entry name" value="NAD-bd_HRPKS_sdrA"/>
    <property type="match status" value="1"/>
</dbReference>
<dbReference type="SMART" id="SM00827">
    <property type="entry name" value="PKS_AT"/>
    <property type="match status" value="1"/>
</dbReference>
<evidence type="ECO:0000256" key="3">
    <source>
        <dbReference type="ARBA" id="ARBA00022679"/>
    </source>
</evidence>
<keyword evidence="2" id="KW-0597">Phosphoprotein</keyword>
<evidence type="ECO:0000313" key="14">
    <source>
        <dbReference type="Proteomes" id="UP000800040"/>
    </source>
</evidence>
<sequence length="2554" mass="278245">MSSNGIPTNGGHVVEAKTNGVPTPNEKSFAPSMAIAIVGMSCQFSGGATSAAKLWEMCASGRDGWSPIPSERFESIAAKNLPDGGYFLPKKDLSRFDAGFFNFPSDQASVMDPQIRLMLESVYEAVEEGGIPIEKLAGSRTSVFTGVYAKDFYDLQMRDPETLPVSFITGNGTAMLSNRISHFYDFRGPSMTIDTGCSSGLTSVHQACQSLYLGEADVSVVTAAEVMLNRDMLVLMKNQGVLGSEGKCFAWDERAHGYGRGEGVGTLILKPLDAALRDGNNIHVVIRQVGLNQDGKTTTITSPSMEAQRQLIRECYGRAGLDISETAYVEAHMTGTFVGDPIEAEAIAQTFGQSRPKGDPIIVGSVKTNVGHTEPVSGIAAIIKTAYALKKRIIAPNLNYTSNNPNIPVDDWNLRVPTEAMPWPQDKPLRASINNFGYGGANAHVILESAALHQHSEEEPAPSCAADDASRVFVVSGKDATAVQGMVQNLAAHIRETKVDLQLKDLAYTLSERRSRFPVVAAIRASSLAELADRLEQTKSISKPAHGTKQPRLGFVFNGQGAQWHAMGRELIGHYPTFRASMVKAEQYLKDFGAQWSLSEELQRDEKSTRVHETNISQPINVALQLCLIDLLRSWNITPSAITSHSSGEIAAAYSADILSFQEALAVVYHRGELAAEFQQRLNLAGGMLAAGLGALEADKYLQHTPDVVVACVNSADSVTLSGGLEALDQVAAKLQTDGVFARKLKVPLAYHSHHMQHMAKKYTEALAAALSGTASHEGKQDGPIISSPVTGGVLENARTALRAPEHWVRNLTSPVLFSDAFENMCFYGSNRNVDVILEIGAHGTLSGPIHSMLGTRTMPYASCLKRNTDAVATIQDAACELLRQAYPISLHGVNLYLEKQYPHLENLPTYAWNHTISYWTEPRASREARFCKTAPHELIGTRVTGGDGFTFSWRNILRVSEIDWLTDHRVESRVVLPGAAYVSMAIEAGRQLVDANEEMIRGYRLRNVDVMNALTIPESSAGIEVMLVLRPCSEKELDHKGWYDFELSSVGDGSNTWNMHCRGGVSVEMSNATRAATATVETAPDESTFFATESKPRDIEIESFFKTLRAMGFYHGPVFQNFINSRASGGNAITNMKVTQAAETGQKYVLHPATLDSIIQAAYIDTAEQQQQSGDMVLPRAIRTMFVPSSLNRSAGENLKTLSRLIKTDKRGSTTDISVVNAEGDKASSIEFLQVKGFYVQAVPRDMETAVKENQVCFKSKWELDPSYGIPASITDAMPVAMTAEDTDRMTKCLKVSYFYILDALAELEGDESSENWAWHHKRFVEWMKDVVAQGNRGEFGPGSRAWSKASKGVKQMLKDELSRDSPAKRLLCRVGAKLPEIVRGVITPLELMMADNLLNEYYMDVPEFQRLYKNLSQIVDIYAVKNPGARVLEIGGGTGGATGAVLEAFATRGDGSGTLLGHYTFSDVSSGFFEAAREKFAGWTNLMDFNKLDIEQDPSEQGFEIGSYDMVVASAVLHATKSLRKTLANVRKLLKPGGKLIMLEQTKDRLEVQIVFGTTPGWWLGEEPDRQSSPIASLDFWNRALRDVGFSGVDLEVPDLLHDDFKSSSVIVSTNVAASEELPKLPKAIFLVYVSQPPQVWVQALSEAIYTTTGTRLIVQSLDEAIVDGKLCIFIGEMDAPVLATMDSVAFEKIRNLVVTSRGILWLSCSGNHSKDDQQPLFAEADGLLRTLRNEDSAQRCVHLDFDTDPWSHGQIAFISHVVSQNFNDAVDIAEVEGEYKVLNGMLRVPRMYPDAKADNEASKTTIDPPAELKLFNQPGQILQWQSARNGVLSDAYFTDDFRYPSGLESGMIEVEPKAFGLNFRDVMVALGQVEEDGLVYSEMCGVVTKLGPDCDKSGLKVGDRVCGAGWGYVTNTVYSAWGDVAKIPDNLSFEETASVPTIYITVYHSLVNIARLQKGESILIHAGTGGVGQAAIMLARHLGANTYVTCSSIEKRDFLIERYKIDPSHIFSSRDASFAPAIMAATGGKGVDVLLNCLAGPLLKAGWECMARFGRFIEIGKVDMQSGRLLDMTAFRKCVTISGVDILSLAAYSKEVYRGALEATLRLISEGAVHTVYPLHVYGVSEMEKPLRQLQGGKHIGKFVVAPRSGEKVKVLSRPRPVKLANPDCTYMIVGGVTGIGRAVVEWMVQKGATNILIVSRNAGTHADAPSLIEACQAGGCNAHVRNCDVADEKSFLALLESCKGSMPPIRGVLTTAMVLDDTVLERMSYDQWQHATLPKVASTMNLHKHLPNLDFFVMMSSTAGIFGNPSQANYNAGNAFQDELARCRTSCGLPAISIDLGIVESVGFVAEASEEKKQVLETSLRRRGVGAPLALDHLLRLVECAIREPLRSCPDDSQVVTCLASWDETDADSALHRDRRFRTLRLGTSLKTAGAVDDSKNSNNANPSFALTQKLSSPEVGGVPGAARVIADALVGKMADLFNLLSTEIDQAMPMSHYGVDSLVAVEVRNWLGTAAKAKVSVFEILQTPSLHEFAALAAGRSELVRAINV</sequence>
<dbReference type="InterPro" id="IPR014030">
    <property type="entry name" value="Ketoacyl_synth_N"/>
</dbReference>
<evidence type="ECO:0000256" key="8">
    <source>
        <dbReference type="PROSITE-ProRule" id="PRU01363"/>
    </source>
</evidence>
<dbReference type="Pfam" id="PF08242">
    <property type="entry name" value="Methyltransf_12"/>
    <property type="match status" value="1"/>
</dbReference>
<dbReference type="InterPro" id="IPR020841">
    <property type="entry name" value="PKS_Beta-ketoAc_synthase_dom"/>
</dbReference>
<dbReference type="GO" id="GO:0006633">
    <property type="term" value="P:fatty acid biosynthetic process"/>
    <property type="evidence" value="ECO:0007669"/>
    <property type="project" value="InterPro"/>
</dbReference>
<dbReference type="Pfam" id="PF16197">
    <property type="entry name" value="KAsynt_C_assoc"/>
    <property type="match status" value="1"/>
</dbReference>
<dbReference type="InterPro" id="IPR020807">
    <property type="entry name" value="PKS_DH"/>
</dbReference>
<accession>A0A6A5KGU7</accession>
<feature type="domain" description="PKS/mFAS DH" evidence="12">
    <location>
        <begin position="937"/>
        <end position="1250"/>
    </location>
</feature>
<gene>
    <name evidence="13" type="ORF">BDW02DRAFT_290387</name>
</gene>
<dbReference type="InterPro" id="IPR049900">
    <property type="entry name" value="PKS_mFAS_DH"/>
</dbReference>
<dbReference type="SMART" id="SM00823">
    <property type="entry name" value="PKS_PP"/>
    <property type="match status" value="1"/>
</dbReference>
<dbReference type="PANTHER" id="PTHR43775">
    <property type="entry name" value="FATTY ACID SYNTHASE"/>
    <property type="match status" value="1"/>
</dbReference>
<dbReference type="CDD" id="cd05195">
    <property type="entry name" value="enoyl_red"/>
    <property type="match status" value="1"/>
</dbReference>
<dbReference type="Gene3D" id="3.40.47.10">
    <property type="match status" value="1"/>
</dbReference>
<dbReference type="GO" id="GO:0031177">
    <property type="term" value="F:phosphopantetheine binding"/>
    <property type="evidence" value="ECO:0007669"/>
    <property type="project" value="InterPro"/>
</dbReference>
<dbReference type="Pfam" id="PF02801">
    <property type="entry name" value="Ketoacyl-synt_C"/>
    <property type="match status" value="1"/>
</dbReference>
<dbReference type="GO" id="GO:1901336">
    <property type="term" value="P:lactone biosynthetic process"/>
    <property type="evidence" value="ECO:0007669"/>
    <property type="project" value="UniProtKB-ARBA"/>
</dbReference>
<dbReference type="Gene3D" id="3.90.180.10">
    <property type="entry name" value="Medium-chain alcohol dehydrogenases, catalytic domain"/>
    <property type="match status" value="1"/>
</dbReference>
<dbReference type="GO" id="GO:0016491">
    <property type="term" value="F:oxidoreductase activity"/>
    <property type="evidence" value="ECO:0007669"/>
    <property type="project" value="UniProtKB-KW"/>
</dbReference>
<evidence type="ECO:0000256" key="6">
    <source>
        <dbReference type="ARBA" id="ARBA00023268"/>
    </source>
</evidence>
<feature type="domain" description="Carrier" evidence="10">
    <location>
        <begin position="2469"/>
        <end position="2546"/>
    </location>
</feature>
<keyword evidence="14" id="KW-1185">Reference proteome</keyword>
<keyword evidence="1" id="KW-0596">Phosphopantetheine</keyword>
<keyword evidence="6" id="KW-0511">Multifunctional enzyme</keyword>
<evidence type="ECO:0000256" key="4">
    <source>
        <dbReference type="ARBA" id="ARBA00022857"/>
    </source>
</evidence>
<dbReference type="SUPFAM" id="SSF52151">
    <property type="entry name" value="FabD/lysophospholipase-like"/>
    <property type="match status" value="1"/>
</dbReference>
<dbReference type="SMART" id="SM00825">
    <property type="entry name" value="PKS_KS"/>
    <property type="match status" value="1"/>
</dbReference>
<dbReference type="Pfam" id="PF14765">
    <property type="entry name" value="PS-DH"/>
    <property type="match status" value="1"/>
</dbReference>
<dbReference type="PROSITE" id="PS00012">
    <property type="entry name" value="PHOSPHOPANTETHEINE"/>
    <property type="match status" value="1"/>
</dbReference>
<feature type="region of interest" description="Disordered" evidence="9">
    <location>
        <begin position="1"/>
        <end position="25"/>
    </location>
</feature>
<feature type="region of interest" description="N-terminal hotdog fold" evidence="8">
    <location>
        <begin position="937"/>
        <end position="1073"/>
    </location>
</feature>